<dbReference type="Gene3D" id="3.40.390.80">
    <property type="entry name" value="Peptidase M60, enhancin-like domain 2"/>
    <property type="match status" value="1"/>
</dbReference>
<gene>
    <name evidence="7" type="ORF">EXD82_03050</name>
</gene>
<dbReference type="InterPro" id="IPR008979">
    <property type="entry name" value="Galactose-bd-like_sf"/>
</dbReference>
<dbReference type="InterPro" id="IPR013783">
    <property type="entry name" value="Ig-like_fold"/>
</dbReference>
<dbReference type="SMART" id="SM01276">
    <property type="entry name" value="M60-like"/>
    <property type="match status" value="1"/>
</dbReference>
<feature type="domain" description="Peptidase M60" evidence="5">
    <location>
        <begin position="893"/>
        <end position="1288"/>
    </location>
</feature>
<dbReference type="Pfam" id="PF00404">
    <property type="entry name" value="Dockerin_1"/>
    <property type="match status" value="1"/>
</dbReference>
<evidence type="ECO:0000256" key="1">
    <source>
        <dbReference type="ARBA" id="ARBA00023295"/>
    </source>
</evidence>
<keyword evidence="2" id="KW-0732">Signal</keyword>
<name>A0A544QWM2_9FIRM</name>
<dbReference type="InterPro" id="IPR000421">
    <property type="entry name" value="FA58C"/>
</dbReference>
<dbReference type="Gene3D" id="1.10.1330.10">
    <property type="entry name" value="Dockerin domain"/>
    <property type="match status" value="1"/>
</dbReference>
<evidence type="ECO:0000259" key="6">
    <source>
        <dbReference type="PROSITE" id="PS51766"/>
    </source>
</evidence>
<dbReference type="GO" id="GO:0004553">
    <property type="term" value="F:hydrolase activity, hydrolyzing O-glycosyl compounds"/>
    <property type="evidence" value="ECO:0007669"/>
    <property type="project" value="InterPro"/>
</dbReference>
<dbReference type="Gene3D" id="2.60.40.10">
    <property type="entry name" value="Immunoglobulins"/>
    <property type="match status" value="2"/>
</dbReference>
<feature type="chain" id="PRO_5021903741" evidence="2">
    <location>
        <begin position="25"/>
        <end position="1876"/>
    </location>
</feature>
<feature type="domain" description="Fibronectin type-III" evidence="4">
    <location>
        <begin position="542"/>
        <end position="636"/>
    </location>
</feature>
<proteinExistence type="predicted"/>
<dbReference type="PROSITE" id="PS50022">
    <property type="entry name" value="FA58C_3"/>
    <property type="match status" value="1"/>
</dbReference>
<keyword evidence="1" id="KW-0378">Hydrolase</keyword>
<dbReference type="Proteomes" id="UP000317863">
    <property type="component" value="Unassembled WGS sequence"/>
</dbReference>
<evidence type="ECO:0000259" key="3">
    <source>
        <dbReference type="PROSITE" id="PS50022"/>
    </source>
</evidence>
<dbReference type="InterPro" id="IPR042279">
    <property type="entry name" value="Pep_M60_3"/>
</dbReference>
<evidence type="ECO:0000259" key="4">
    <source>
        <dbReference type="PROSITE" id="PS50853"/>
    </source>
</evidence>
<dbReference type="InterPro" id="IPR003961">
    <property type="entry name" value="FN3_dom"/>
</dbReference>
<dbReference type="PROSITE" id="PS50853">
    <property type="entry name" value="FN3"/>
    <property type="match status" value="1"/>
</dbReference>
<feature type="domain" description="Dockerin" evidence="6">
    <location>
        <begin position="184"/>
        <end position="244"/>
    </location>
</feature>
<keyword evidence="8" id="KW-1185">Reference proteome</keyword>
<feature type="signal peptide" evidence="2">
    <location>
        <begin position="1"/>
        <end position="24"/>
    </location>
</feature>
<comment type="caution">
    <text evidence="7">The sequence shown here is derived from an EMBL/GenBank/DDBJ whole genome shotgun (WGS) entry which is preliminary data.</text>
</comment>
<dbReference type="GO" id="GO:0000272">
    <property type="term" value="P:polysaccharide catabolic process"/>
    <property type="evidence" value="ECO:0007669"/>
    <property type="project" value="InterPro"/>
</dbReference>
<dbReference type="SUPFAM" id="SSF49785">
    <property type="entry name" value="Galactose-binding domain-like"/>
    <property type="match status" value="2"/>
</dbReference>
<dbReference type="Gene3D" id="1.10.390.30">
    <property type="entry name" value="Peptidase M60, enhancin-like domain 3"/>
    <property type="match status" value="1"/>
</dbReference>
<dbReference type="InterPro" id="IPR031161">
    <property type="entry name" value="Peptidase_M60_dom"/>
</dbReference>
<dbReference type="PROSITE" id="PS00018">
    <property type="entry name" value="EF_HAND_1"/>
    <property type="match status" value="2"/>
</dbReference>
<dbReference type="InterPro" id="IPR002105">
    <property type="entry name" value="Dockerin_1_rpt"/>
</dbReference>
<dbReference type="PROSITE" id="PS51723">
    <property type="entry name" value="PEPTIDASE_M60"/>
    <property type="match status" value="1"/>
</dbReference>
<evidence type="ECO:0000313" key="7">
    <source>
        <dbReference type="EMBL" id="TQQ85088.1"/>
    </source>
</evidence>
<dbReference type="SUPFAM" id="SSF49265">
    <property type="entry name" value="Fibronectin type III"/>
    <property type="match status" value="2"/>
</dbReference>
<dbReference type="SMART" id="SM00060">
    <property type="entry name" value="FN3"/>
    <property type="match status" value="2"/>
</dbReference>
<reference evidence="7 8" key="1">
    <citation type="submission" date="2019-02" db="EMBL/GenBank/DDBJ databases">
        <title>Peptostreptococcaceae bacterium ZHW00191 nov., a new bacterium isolated from the human gut.</title>
        <authorList>
            <person name="Zhou H.-W."/>
            <person name="Chen X.-J."/>
        </authorList>
    </citation>
    <scope>NUCLEOTIDE SEQUENCE [LARGE SCALE GENOMIC DNA]</scope>
    <source>
        <strain evidence="7 8">ZHW00191</strain>
    </source>
</reference>
<dbReference type="CDD" id="cd00063">
    <property type="entry name" value="FN3"/>
    <property type="match status" value="1"/>
</dbReference>
<dbReference type="Gene3D" id="2.60.120.260">
    <property type="entry name" value="Galactose-binding domain-like"/>
    <property type="match status" value="2"/>
</dbReference>
<evidence type="ECO:0000256" key="2">
    <source>
        <dbReference type="SAM" id="SignalP"/>
    </source>
</evidence>
<feature type="domain" description="F5/8 type C" evidence="3">
    <location>
        <begin position="1512"/>
        <end position="1692"/>
    </location>
</feature>
<evidence type="ECO:0000313" key="8">
    <source>
        <dbReference type="Proteomes" id="UP000317863"/>
    </source>
</evidence>
<evidence type="ECO:0000259" key="5">
    <source>
        <dbReference type="PROSITE" id="PS51723"/>
    </source>
</evidence>
<dbReference type="RefSeq" id="WP_142535445.1">
    <property type="nucleotide sequence ID" value="NZ_SGJB01000004.1"/>
</dbReference>
<dbReference type="InterPro" id="IPR016134">
    <property type="entry name" value="Dockerin_dom"/>
</dbReference>
<accession>A0A544QWM2</accession>
<organism evidence="7 8">
    <name type="scientific">Peptacetobacter hominis</name>
    <dbReference type="NCBI Taxonomy" id="2743610"/>
    <lineage>
        <taxon>Bacteria</taxon>
        <taxon>Bacillati</taxon>
        <taxon>Bacillota</taxon>
        <taxon>Clostridia</taxon>
        <taxon>Peptostreptococcales</taxon>
        <taxon>Peptostreptococcaceae</taxon>
        <taxon>Peptacetobacter</taxon>
    </lineage>
</organism>
<dbReference type="EMBL" id="SGJB01000004">
    <property type="protein sequence ID" value="TQQ85088.1"/>
    <property type="molecule type" value="Genomic_DNA"/>
</dbReference>
<dbReference type="OrthoDB" id="197688at2"/>
<dbReference type="InterPro" id="IPR036439">
    <property type="entry name" value="Dockerin_dom_sf"/>
</dbReference>
<dbReference type="InterPro" id="IPR018247">
    <property type="entry name" value="EF_Hand_1_Ca_BS"/>
</dbReference>
<sequence length="1876" mass="207133">MKKVISGALAAAVIAGNVPLNVMAEEINLSTELTGENANTVNESKITKSGKLEVDINLELPVVNENKAGININLKKEKDIIAEMELGSEIKSSSISYNDKTINYTVKALAHDRVTEVEDGGKVYYYRVIFDGLEAGSDCAYNIGINGVGFSGIASNVILDTYSKRVVINNTLVTVGKEEDRKNGAMLFGDIDNNKKVDRMDYDAVYESIGTYKAEYDINRDGKVNILDLTYIKKNMGKTAGSPTIEDTDPIIDTEKVTLSSAAGQKITGSSEDLFSDTEGSVRISTGDTVISKNNPAKLDIDLSGIGRSAVEMEQIVIKSGTNAPSAGTVEVDGKSYSFGSENSETDSGADTGIVSRTTVRNGDIVINLQGQKAVSKITINVTATTGNDRNLVEIAKVEFLNNVYKELPKPEMNIPEITSVKTSTKVAHESMEINWKHEQNVTGYEVKVETIDSSGNGTGTRTFKTSENSIKVRDIKAYARYRISIQSLNGEWKGGYKEADENDKNGVIDNIENDSIASGNYVPKTFDPDGIINILVVPDEKPEPPEGISVKGKYKSIDVNWKAHNSAQSFDVYYRKMGASETEFKKANTEPIVNKTSYTIGNLEDGATYEIKLTATNHLGTSGMSQGVTGKTSAIRIPNTSNYNLINLPNGQNELMQHVTSVEFPRAAANEYLDIFDEDCVVDNDYTTAWALNNWDGGINSRIGPIVTFDQKYTMDTITVVTRGDNLSTSVWRGIIKVWNDETKSWEEHEASVYNRNNNGNYTILKLNKPVTTNKVQVNIGGYAYTQISIAELKFYKYDSIEKDVKNLFKDELQIELRDDMENPVTQDEIDALRERLNTEDPNTGEYHPEKTTLMKEIQVAEDLLRDKEVSEDVITVDPLINNSGTNTGYGNDWQALGYTAKAGDTINVYMATSDESKQVWFGYEQHYAESGSYMSKEKIVLKPGKNTIQIDKLTDLNVEKGGNLYVRFPYSVDSSNVNIKIRVSGAKKTPHLNLNNYLDDVDYLVNNKNNNEDPKVKAVKDKIRTYITKLDTHVSTMQNEYKAGATEEDNTNNIYSYDEKTSILNSTNIEGDRFTLTLPATEVYKGIKDGASGIDAQVDKLYDTVLAWEQIIQITNAKKGVYEKVADFNGNGEVDSSDNAEYNRNKASRNRVNVKYQRMFIGAFMYASGHHVGVEMGSAADLMNGVPFKFDESGNVTNPDEAKLFGWGISHEIGHKADIGSRTYSETTNNLLALITQTFDGKDKSRLDENKTYDSIYKKVTSGSVGVSQDINTLLGMFWQLHLAYEPGNTSQMLKNNSDNNPNNDSYFAKMNRAYRNTANETSDKNQLLIRRASDAAGKDLRAFFASWGIIADESTSIYLQQKFPNAEDKETRKIQYLNDEAFRKRLEGVTDMSEDTAVEASFVGTTPGSTVKSDSVKISMNVTGDKDKILGYEIIRSDGNYFDGESNHVAYRPVGFVNASADGSATFTDSISPINNRTATYKVVAYDYNLNATEEYEIGSIKFSHDGNIDSSKFVLKSNLTSDETNENSNRLDNIKDSDSATSFKGRKLTASEYNNDPHKVDDINVNADPYIVMDLQGSKSISGLKYTKSSDAVSRFSLKRLFSRNTSYEAISSYEIHISNDNKNWTKVSEGKFDFGNHTIIGGADDENTAKVLFNKNGNLYTYDARYVKFVAKGATNIDIADIGLIGSTGDNIEIGAINSENGERTNGIGRLESDFVVQADNTPDDGKDDTVKIPAGSIVITGEYKGNPAFNVPLLIDENNRTISGEAILMANVPDDSPLGSVADGKWIYWIPAEKYETLTGRVKAELYRYNELNSEGAPIGQRLVSDTLYVEIGAGSYEELPTIKLENSGLTKSNSKATYVNTDIAVREDK</sequence>
<dbReference type="Pfam" id="PF13402">
    <property type="entry name" value="Peptidase_M60"/>
    <property type="match status" value="1"/>
</dbReference>
<dbReference type="PROSITE" id="PS51766">
    <property type="entry name" value="DOCKERIN"/>
    <property type="match status" value="1"/>
</dbReference>
<dbReference type="Pfam" id="PF00041">
    <property type="entry name" value="fn3"/>
    <property type="match status" value="2"/>
</dbReference>
<dbReference type="SUPFAM" id="SSF63446">
    <property type="entry name" value="Type I dockerin domain"/>
    <property type="match status" value="1"/>
</dbReference>
<protein>
    <submittedName>
        <fullName evidence="7">Calcium-binding adhesion protein</fullName>
    </submittedName>
</protein>
<dbReference type="InterPro" id="IPR036116">
    <property type="entry name" value="FN3_sf"/>
</dbReference>
<keyword evidence="1" id="KW-0326">Glycosidase</keyword>